<evidence type="ECO:0000313" key="4">
    <source>
        <dbReference type="Proteomes" id="UP001209746"/>
    </source>
</evidence>
<dbReference type="Pfam" id="PF06133">
    <property type="entry name" value="Com_YlbF"/>
    <property type="match status" value="1"/>
</dbReference>
<evidence type="ECO:0000313" key="3">
    <source>
        <dbReference type="Proteomes" id="UP001208186"/>
    </source>
</evidence>
<dbReference type="Gene3D" id="1.20.1500.10">
    <property type="entry name" value="YheA/YmcA-like"/>
    <property type="match status" value="1"/>
</dbReference>
<keyword evidence="3" id="KW-1185">Reference proteome</keyword>
<dbReference type="Proteomes" id="UP001208186">
    <property type="component" value="Unassembled WGS sequence"/>
</dbReference>
<sequence length="130" mass="14314">MSVDTEGTTAGADAETLATALGEAITDLPEYQAYLDAKADVEADEAAQQRIEEFEQVREEYMVAKQTNRADESDLDALKDAKRRLHALPVMKTYLRSQAALESRLQELDELISEPLAVDFGEQAGSCCQD</sequence>
<dbReference type="RefSeq" id="WP_315909972.1">
    <property type="nucleotide sequence ID" value="NZ_JAOPKC010000023.1"/>
</dbReference>
<evidence type="ECO:0000313" key="1">
    <source>
        <dbReference type="EMBL" id="MCU4719222.1"/>
    </source>
</evidence>
<dbReference type="EMBL" id="JAOPKC010000023">
    <property type="protein sequence ID" value="MCU4719222.1"/>
    <property type="molecule type" value="Genomic_DNA"/>
</dbReference>
<reference evidence="2" key="1">
    <citation type="submission" date="2023-02" db="EMBL/GenBank/DDBJ databases">
        <title>Enrichment on poylsaccharides allowed isolation of novel metabolic and taxonomic groups of Haloarchaea.</title>
        <authorList>
            <person name="Sorokin D.Y."/>
            <person name="Elcheninov A.G."/>
            <person name="Khizhniak T.V."/>
            <person name="Kolganova T.V."/>
            <person name="Kublanov I.V."/>
        </authorList>
    </citation>
    <scope>NUCLEOTIDE SEQUENCE</scope>
    <source>
        <strain evidence="1 3">HArc-curdl5-1</strain>
        <strain evidence="2">HArc-curdl7</strain>
    </source>
</reference>
<dbReference type="SUPFAM" id="SSF158622">
    <property type="entry name" value="YheA/YmcA-like"/>
    <property type="match status" value="1"/>
</dbReference>
<dbReference type="InterPro" id="IPR023378">
    <property type="entry name" value="YheA/YmcA-like_dom_sf"/>
</dbReference>
<dbReference type="InterPro" id="IPR010368">
    <property type="entry name" value="Com_YlbF"/>
</dbReference>
<accession>A0AAE3IH69</accession>
<protein>
    <submittedName>
        <fullName evidence="2">YlbF family regulator</fullName>
    </submittedName>
</protein>
<proteinExistence type="predicted"/>
<dbReference type="Proteomes" id="UP001209746">
    <property type="component" value="Unassembled WGS sequence"/>
</dbReference>
<name>A0AAE3IH69_9EURY</name>
<gene>
    <name evidence="2" type="ORF">OB914_15425</name>
    <name evidence="1" type="ORF">OB916_14310</name>
</gene>
<evidence type="ECO:0000313" key="2">
    <source>
        <dbReference type="EMBL" id="MCU4728345.1"/>
    </source>
</evidence>
<dbReference type="AlphaFoldDB" id="A0AAE3IH69"/>
<dbReference type="EMBL" id="JAOPKD010000024">
    <property type="protein sequence ID" value="MCU4728345.1"/>
    <property type="molecule type" value="Genomic_DNA"/>
</dbReference>
<organism evidence="2 4">
    <name type="scientific">Halapricum hydrolyticum</name>
    <dbReference type="NCBI Taxonomy" id="2979991"/>
    <lineage>
        <taxon>Archaea</taxon>
        <taxon>Methanobacteriati</taxon>
        <taxon>Methanobacteriota</taxon>
        <taxon>Stenosarchaea group</taxon>
        <taxon>Halobacteria</taxon>
        <taxon>Halobacteriales</taxon>
        <taxon>Haloarculaceae</taxon>
        <taxon>Halapricum</taxon>
    </lineage>
</organism>
<comment type="caution">
    <text evidence="2">The sequence shown here is derived from an EMBL/GenBank/DDBJ whole genome shotgun (WGS) entry which is preliminary data.</text>
</comment>